<dbReference type="Pfam" id="PF12277">
    <property type="entry name" value="DUF3618"/>
    <property type="match status" value="1"/>
</dbReference>
<dbReference type="Proteomes" id="UP001232536">
    <property type="component" value="Unassembled WGS sequence"/>
</dbReference>
<keyword evidence="1" id="KW-0812">Transmembrane</keyword>
<sequence>MSAAEDIQADITRTRSELQATVDELADRLDPKANVLRALEEAKVALADVQRRVQRTDRGPEDREPTTTGWVVLGVGAAATAAIVTTVVRKI</sequence>
<dbReference type="RefSeq" id="WP_304599578.1">
    <property type="nucleotide sequence ID" value="NZ_JAUQYO010000004.1"/>
</dbReference>
<dbReference type="InterPro" id="IPR022062">
    <property type="entry name" value="DUF3618"/>
</dbReference>
<organism evidence="2 3">
    <name type="scientific">Actinotalea lenta</name>
    <dbReference type="NCBI Taxonomy" id="3064654"/>
    <lineage>
        <taxon>Bacteria</taxon>
        <taxon>Bacillati</taxon>
        <taxon>Actinomycetota</taxon>
        <taxon>Actinomycetes</taxon>
        <taxon>Micrococcales</taxon>
        <taxon>Cellulomonadaceae</taxon>
        <taxon>Actinotalea</taxon>
    </lineage>
</organism>
<feature type="transmembrane region" description="Helical" evidence="1">
    <location>
        <begin position="68"/>
        <end position="88"/>
    </location>
</feature>
<reference evidence="2 3" key="1">
    <citation type="submission" date="2023-07" db="EMBL/GenBank/DDBJ databases">
        <title>Description of novel actinomycetes strains, isolated from tidal flat sediment.</title>
        <authorList>
            <person name="Lu C."/>
        </authorList>
    </citation>
    <scope>NUCLEOTIDE SEQUENCE [LARGE SCALE GENOMIC DNA]</scope>
    <source>
        <strain evidence="2 3">SYSU T00b441</strain>
    </source>
</reference>
<dbReference type="EMBL" id="JAUQYP010000001">
    <property type="protein sequence ID" value="MDO8105878.1"/>
    <property type="molecule type" value="Genomic_DNA"/>
</dbReference>
<gene>
    <name evidence="2" type="ORF">Q6348_01560</name>
</gene>
<evidence type="ECO:0000313" key="2">
    <source>
        <dbReference type="EMBL" id="MDO8105878.1"/>
    </source>
</evidence>
<evidence type="ECO:0000313" key="3">
    <source>
        <dbReference type="Proteomes" id="UP001232536"/>
    </source>
</evidence>
<keyword evidence="1" id="KW-0472">Membrane</keyword>
<evidence type="ECO:0000256" key="1">
    <source>
        <dbReference type="SAM" id="Phobius"/>
    </source>
</evidence>
<comment type="caution">
    <text evidence="2">The sequence shown here is derived from an EMBL/GenBank/DDBJ whole genome shotgun (WGS) entry which is preliminary data.</text>
</comment>
<name>A0ABT9D744_9CELL</name>
<keyword evidence="3" id="KW-1185">Reference proteome</keyword>
<keyword evidence="1" id="KW-1133">Transmembrane helix</keyword>
<protein>
    <submittedName>
        <fullName evidence="2">DUF3618 domain-containing protein</fullName>
    </submittedName>
</protein>
<accession>A0ABT9D744</accession>
<proteinExistence type="predicted"/>